<dbReference type="AlphaFoldDB" id="A0A916NU28"/>
<protein>
    <submittedName>
        <fullName evidence="2">Uncharacterized protein</fullName>
    </submittedName>
</protein>
<evidence type="ECO:0000313" key="3">
    <source>
        <dbReference type="Proteomes" id="UP000683507"/>
    </source>
</evidence>
<feature type="transmembrane region" description="Helical" evidence="1">
    <location>
        <begin position="6"/>
        <end position="25"/>
    </location>
</feature>
<dbReference type="EMBL" id="OU015584">
    <property type="protein sequence ID" value="CAG5086907.1"/>
    <property type="molecule type" value="Genomic_DNA"/>
</dbReference>
<feature type="transmembrane region" description="Helical" evidence="1">
    <location>
        <begin position="34"/>
        <end position="54"/>
    </location>
</feature>
<evidence type="ECO:0000313" key="2">
    <source>
        <dbReference type="EMBL" id="CAG5086907.1"/>
    </source>
</evidence>
<keyword evidence="1" id="KW-0812">Transmembrane</keyword>
<dbReference type="RefSeq" id="WP_258543510.1">
    <property type="nucleotide sequence ID" value="NZ_OU015584.1"/>
</dbReference>
<evidence type="ECO:0000256" key="1">
    <source>
        <dbReference type="SAM" id="Phobius"/>
    </source>
</evidence>
<accession>A0A916NU28</accession>
<reference evidence="2" key="1">
    <citation type="submission" date="2021-04" db="EMBL/GenBank/DDBJ databases">
        <authorList>
            <person name="Rodrigo-Torres L."/>
            <person name="Arahal R. D."/>
            <person name="Lucena T."/>
        </authorList>
    </citation>
    <scope>NUCLEOTIDE SEQUENCE</scope>
    <source>
        <strain evidence="2">AS29M-1</strain>
    </source>
</reference>
<organism evidence="2 3">
    <name type="scientific">Parvicella tangerina</name>
    <dbReference type="NCBI Taxonomy" id="2829795"/>
    <lineage>
        <taxon>Bacteria</taxon>
        <taxon>Pseudomonadati</taxon>
        <taxon>Bacteroidota</taxon>
        <taxon>Flavobacteriia</taxon>
        <taxon>Flavobacteriales</taxon>
        <taxon>Parvicellaceae</taxon>
        <taxon>Parvicella</taxon>
    </lineage>
</organism>
<name>A0A916NU28_9FLAO</name>
<sequence length="167" mass="18759">MSFTLFIILIIVMPIVLMGLMAAVFKKKFPDNEIIPGVISLIIVIGAIVLGIWAPRVYVVYEEDGELTYRTQVVFFSYTHETEDGDEIEVDPVGFGCGVLNLSGEDLYLYPECYGDCSGDYGDDYYIDGMTYEPTDEWNIDIFPGEDIPSEVSSKSSTVINYVMYAY</sequence>
<gene>
    <name evidence="2" type="ORF">CRYO30217_03326</name>
</gene>
<keyword evidence="3" id="KW-1185">Reference proteome</keyword>
<keyword evidence="1" id="KW-0472">Membrane</keyword>
<dbReference type="KEGG" id="ptan:CRYO30217_03326"/>
<proteinExistence type="predicted"/>
<keyword evidence="1" id="KW-1133">Transmembrane helix</keyword>
<dbReference type="Proteomes" id="UP000683507">
    <property type="component" value="Chromosome"/>
</dbReference>